<dbReference type="AlphaFoldDB" id="A0A174ZMU4"/>
<keyword evidence="1" id="KW-0472">Membrane</keyword>
<gene>
    <name evidence="2" type="ORF">ERS852540_01255</name>
    <name evidence="3" type="ORF">PNE09_06290</name>
</gene>
<keyword evidence="1" id="KW-1133">Transmembrane helix</keyword>
<dbReference type="STRING" id="39492.ERS852540_01255"/>
<name>A0A174ZMU4_9FIRM</name>
<evidence type="ECO:0000313" key="4">
    <source>
        <dbReference type="Proteomes" id="UP000095662"/>
    </source>
</evidence>
<feature type="transmembrane region" description="Helical" evidence="1">
    <location>
        <begin position="9"/>
        <end position="29"/>
    </location>
</feature>
<evidence type="ECO:0000256" key="1">
    <source>
        <dbReference type="SAM" id="Phobius"/>
    </source>
</evidence>
<dbReference type="Proteomes" id="UP001210809">
    <property type="component" value="Unassembled WGS sequence"/>
</dbReference>
<dbReference type="EMBL" id="CZBY01000008">
    <property type="protein sequence ID" value="CUQ86219.1"/>
    <property type="molecule type" value="Genomic_DNA"/>
</dbReference>
<protein>
    <submittedName>
        <fullName evidence="2">Uncharacterized protein</fullName>
    </submittedName>
</protein>
<proteinExistence type="predicted"/>
<reference evidence="3" key="2">
    <citation type="submission" date="2023-01" db="EMBL/GenBank/DDBJ databases">
        <title>Human gut microbiome strain richness.</title>
        <authorList>
            <person name="Chen-Liaw A."/>
        </authorList>
    </citation>
    <scope>NUCLEOTIDE SEQUENCE</scope>
    <source>
        <strain evidence="3">1001283st1_G1_1001283B150217_161031</strain>
    </source>
</reference>
<dbReference type="EMBL" id="JAQLXW010000007">
    <property type="protein sequence ID" value="MDB8003672.1"/>
    <property type="molecule type" value="Genomic_DNA"/>
</dbReference>
<dbReference type="Proteomes" id="UP000095662">
    <property type="component" value="Unassembled WGS sequence"/>
</dbReference>
<evidence type="ECO:0000313" key="2">
    <source>
        <dbReference type="EMBL" id="CUQ86219.1"/>
    </source>
</evidence>
<organism evidence="2 4">
    <name type="scientific">[Eubacterium] siraeum</name>
    <dbReference type="NCBI Taxonomy" id="39492"/>
    <lineage>
        <taxon>Bacteria</taxon>
        <taxon>Bacillati</taxon>
        <taxon>Bacillota</taxon>
        <taxon>Clostridia</taxon>
        <taxon>Eubacteriales</taxon>
        <taxon>Oscillospiraceae</taxon>
        <taxon>Oscillospiraceae incertae sedis</taxon>
    </lineage>
</organism>
<reference evidence="2 4" key="1">
    <citation type="submission" date="2015-09" db="EMBL/GenBank/DDBJ databases">
        <authorList>
            <consortium name="Pathogen Informatics"/>
        </authorList>
    </citation>
    <scope>NUCLEOTIDE SEQUENCE [LARGE SCALE GENOMIC DNA]</scope>
    <source>
        <strain evidence="2 4">2789STDY5834928</strain>
    </source>
</reference>
<keyword evidence="1" id="KW-0812">Transmembrane</keyword>
<evidence type="ECO:0000313" key="3">
    <source>
        <dbReference type="EMBL" id="MDB8003672.1"/>
    </source>
</evidence>
<sequence>MEEKKKKNYVIPVIGALIAVVACVAYIVMKFASQQQQLEDKWSEYDDCGWM</sequence>
<accession>A0A174ZMU4</accession>
<dbReference type="PROSITE" id="PS51257">
    <property type="entry name" value="PROKAR_LIPOPROTEIN"/>
    <property type="match status" value="1"/>
</dbReference>